<evidence type="ECO:0000313" key="1">
    <source>
        <dbReference type="EMBL" id="KLO15358.1"/>
    </source>
</evidence>
<dbReference type="AlphaFoldDB" id="A0A0H2S0N5"/>
<evidence type="ECO:0000313" key="2">
    <source>
        <dbReference type="Proteomes" id="UP000053477"/>
    </source>
</evidence>
<proteinExistence type="predicted"/>
<dbReference type="Proteomes" id="UP000053477">
    <property type="component" value="Unassembled WGS sequence"/>
</dbReference>
<dbReference type="OrthoDB" id="3341102at2759"/>
<accession>A0A0H2S0N5</accession>
<dbReference type="InParanoid" id="A0A0H2S0N5"/>
<sequence length="203" mass="23107">MLANIEKHAPELLRRQISKGVTFKCSDAFVTKFLSLHLGWSERKATRAAQKLPENWQEQIRKAWLRLARLIRDERILPELIVNSDQSQVVIQQGTDRTWNECGARQVSVVGESEKRAFTCMPAISMDGKIVGLQSIWQGKTPKSQPSRDAPGYEEALQIGCTFESSMSSTYWSTHHTMHKFVENTLAPYFRSVITDKGLPDDQ</sequence>
<dbReference type="STRING" id="27342.A0A0H2S0N5"/>
<dbReference type="EMBL" id="KQ085931">
    <property type="protein sequence ID" value="KLO15358.1"/>
    <property type="molecule type" value="Genomic_DNA"/>
</dbReference>
<keyword evidence="2" id="KW-1185">Reference proteome</keyword>
<gene>
    <name evidence="1" type="ORF">SCHPADRAFT_824907</name>
</gene>
<reference evidence="1 2" key="1">
    <citation type="submission" date="2015-04" db="EMBL/GenBank/DDBJ databases">
        <title>Complete genome sequence of Schizopora paradoxa KUC8140, a cosmopolitan wood degrader in East Asia.</title>
        <authorList>
            <consortium name="DOE Joint Genome Institute"/>
            <person name="Min B."/>
            <person name="Park H."/>
            <person name="Jang Y."/>
            <person name="Kim J.-J."/>
            <person name="Kim K.H."/>
            <person name="Pangilinan J."/>
            <person name="Lipzen A."/>
            <person name="Riley R."/>
            <person name="Grigoriev I.V."/>
            <person name="Spatafora J.W."/>
            <person name="Choi I.-G."/>
        </authorList>
    </citation>
    <scope>NUCLEOTIDE SEQUENCE [LARGE SCALE GENOMIC DNA]</scope>
    <source>
        <strain evidence="1 2">KUC8140</strain>
    </source>
</reference>
<name>A0A0H2S0N5_9AGAM</name>
<protein>
    <submittedName>
        <fullName evidence="1">Uncharacterized protein</fullName>
    </submittedName>
</protein>
<organism evidence="1 2">
    <name type="scientific">Schizopora paradoxa</name>
    <dbReference type="NCBI Taxonomy" id="27342"/>
    <lineage>
        <taxon>Eukaryota</taxon>
        <taxon>Fungi</taxon>
        <taxon>Dikarya</taxon>
        <taxon>Basidiomycota</taxon>
        <taxon>Agaricomycotina</taxon>
        <taxon>Agaricomycetes</taxon>
        <taxon>Hymenochaetales</taxon>
        <taxon>Schizoporaceae</taxon>
        <taxon>Schizopora</taxon>
    </lineage>
</organism>